<dbReference type="GO" id="GO:0003677">
    <property type="term" value="F:DNA binding"/>
    <property type="evidence" value="ECO:0007669"/>
    <property type="project" value="UniProtKB-KW"/>
</dbReference>
<protein>
    <recommendedName>
        <fullName evidence="1">site-specific DNA-methyltransferase (adenine-specific)</fullName>
        <ecNumber evidence="1">2.1.1.72</ecNumber>
    </recommendedName>
</protein>
<sequence length="468" mass="54285">MIEKCQVFTPAQNVIELLDNVGYITELYGKKVVENACGDGNILKEIVRRYIEDSLNKMKSIDEIKHGLESDVYGVEIDAIHHQTCIKNLNEISSLYGINNVRWNVMNLDFLKQNMKDKFDYVIGNPPYITYRDLDDQTRNYVKENYTSCKYGKFDYCYAFIEASLSCLNSTGKLAYLIPNSIFKNVFAKELRKLILPHVTKIIDYTRLKLFQQALTSSAILICNKGEISKDIEYRDVVKGVNYTLPKNKLEDKWKFTDEFQKLNTPKRFGDFFSASISIATLLNRAYILKNYIEKEDYIIVGNHRIERGLVRKGVSPRTLNSEVSELILFPYKFEGNDLVRYGKEEFENTFPEATRYLKSFEKQLSNRKSDKSTKWFEYGRTQALAHLNQPKLLLSIVVTNKVKVYEVSKESIPYSGIYIVPKKDLPLEKAKEILESDLFYKYVQEIGINASGNSIRITVNDVNNYQF</sequence>
<keyword evidence="6" id="KW-0238">DNA-binding</keyword>
<keyword evidence="3" id="KW-0808">Transferase</keyword>
<evidence type="ECO:0000256" key="5">
    <source>
        <dbReference type="ARBA" id="ARBA00022747"/>
    </source>
</evidence>
<evidence type="ECO:0000256" key="3">
    <source>
        <dbReference type="ARBA" id="ARBA00022679"/>
    </source>
</evidence>
<keyword evidence="5" id="KW-0680">Restriction system</keyword>
<dbReference type="Pfam" id="PF07669">
    <property type="entry name" value="Eco57I"/>
    <property type="match status" value="1"/>
</dbReference>
<accession>A0A841T2R8</accession>
<evidence type="ECO:0000256" key="7">
    <source>
        <dbReference type="ARBA" id="ARBA00047942"/>
    </source>
</evidence>
<reference evidence="9 10" key="1">
    <citation type="submission" date="2020-08" db="EMBL/GenBank/DDBJ databases">
        <title>Cohnella phylogeny.</title>
        <authorList>
            <person name="Dunlap C."/>
        </authorList>
    </citation>
    <scope>NUCLEOTIDE SEQUENCE [LARGE SCALE GENOMIC DNA]</scope>
    <source>
        <strain evidence="9 10">DSM 103658</strain>
    </source>
</reference>
<evidence type="ECO:0000256" key="6">
    <source>
        <dbReference type="ARBA" id="ARBA00023125"/>
    </source>
</evidence>
<dbReference type="InterPro" id="IPR029063">
    <property type="entry name" value="SAM-dependent_MTases_sf"/>
</dbReference>
<dbReference type="InterPro" id="IPR050953">
    <property type="entry name" value="N4_N6_ade-DNA_methylase"/>
</dbReference>
<evidence type="ECO:0000259" key="8">
    <source>
        <dbReference type="Pfam" id="PF07669"/>
    </source>
</evidence>
<keyword evidence="2 9" id="KW-0489">Methyltransferase</keyword>
<dbReference type="PANTHER" id="PTHR33841">
    <property type="entry name" value="DNA METHYLTRANSFERASE YEEA-RELATED"/>
    <property type="match status" value="1"/>
</dbReference>
<proteinExistence type="predicted"/>
<comment type="caution">
    <text evidence="9">The sequence shown here is derived from an EMBL/GenBank/DDBJ whole genome shotgun (WGS) entry which is preliminary data.</text>
</comment>
<dbReference type="InterPro" id="IPR011639">
    <property type="entry name" value="MethylTrfase_TaqI-like_dom"/>
</dbReference>
<dbReference type="PROSITE" id="PS00092">
    <property type="entry name" value="N6_MTASE"/>
    <property type="match status" value="1"/>
</dbReference>
<evidence type="ECO:0000313" key="10">
    <source>
        <dbReference type="Proteomes" id="UP000574133"/>
    </source>
</evidence>
<dbReference type="GO" id="GO:0009007">
    <property type="term" value="F:site-specific DNA-methyltransferase (adenine-specific) activity"/>
    <property type="evidence" value="ECO:0007669"/>
    <property type="project" value="UniProtKB-EC"/>
</dbReference>
<dbReference type="EMBL" id="JACJVN010000006">
    <property type="protein sequence ID" value="MBB6675873.1"/>
    <property type="molecule type" value="Genomic_DNA"/>
</dbReference>
<evidence type="ECO:0000313" key="9">
    <source>
        <dbReference type="EMBL" id="MBB6675873.1"/>
    </source>
</evidence>
<dbReference type="SUPFAM" id="SSF53335">
    <property type="entry name" value="S-adenosyl-L-methionine-dependent methyltransferases"/>
    <property type="match status" value="1"/>
</dbReference>
<evidence type="ECO:0000256" key="2">
    <source>
        <dbReference type="ARBA" id="ARBA00022603"/>
    </source>
</evidence>
<feature type="domain" description="Type II methyltransferase M.TaqI-like" evidence="8">
    <location>
        <begin position="86"/>
        <end position="211"/>
    </location>
</feature>
<dbReference type="GO" id="GO:0009307">
    <property type="term" value="P:DNA restriction-modification system"/>
    <property type="evidence" value="ECO:0007669"/>
    <property type="project" value="UniProtKB-KW"/>
</dbReference>
<comment type="catalytic activity">
    <reaction evidence="7">
        <text>a 2'-deoxyadenosine in DNA + S-adenosyl-L-methionine = an N(6)-methyl-2'-deoxyadenosine in DNA + S-adenosyl-L-homocysteine + H(+)</text>
        <dbReference type="Rhea" id="RHEA:15197"/>
        <dbReference type="Rhea" id="RHEA-COMP:12418"/>
        <dbReference type="Rhea" id="RHEA-COMP:12419"/>
        <dbReference type="ChEBI" id="CHEBI:15378"/>
        <dbReference type="ChEBI" id="CHEBI:57856"/>
        <dbReference type="ChEBI" id="CHEBI:59789"/>
        <dbReference type="ChEBI" id="CHEBI:90615"/>
        <dbReference type="ChEBI" id="CHEBI:90616"/>
        <dbReference type="EC" id="2.1.1.72"/>
    </reaction>
</comment>
<dbReference type="AlphaFoldDB" id="A0A841T2R8"/>
<dbReference type="PANTHER" id="PTHR33841:SF6">
    <property type="entry name" value="TYPE II METHYLTRANSFERASE M.HINDII"/>
    <property type="match status" value="1"/>
</dbReference>
<evidence type="ECO:0000256" key="1">
    <source>
        <dbReference type="ARBA" id="ARBA00011900"/>
    </source>
</evidence>
<dbReference type="GO" id="GO:0032259">
    <property type="term" value="P:methylation"/>
    <property type="evidence" value="ECO:0007669"/>
    <property type="project" value="UniProtKB-KW"/>
</dbReference>
<name>A0A841T2R8_9BACL</name>
<dbReference type="Proteomes" id="UP000574133">
    <property type="component" value="Unassembled WGS sequence"/>
</dbReference>
<dbReference type="RefSeq" id="WP_185177181.1">
    <property type="nucleotide sequence ID" value="NZ_CBCSEP010000014.1"/>
</dbReference>
<dbReference type="InterPro" id="IPR002052">
    <property type="entry name" value="DNA_methylase_N6_adenine_CS"/>
</dbReference>
<organism evidence="9 10">
    <name type="scientific">Cohnella lubricantis</name>
    <dbReference type="NCBI Taxonomy" id="2163172"/>
    <lineage>
        <taxon>Bacteria</taxon>
        <taxon>Bacillati</taxon>
        <taxon>Bacillota</taxon>
        <taxon>Bacilli</taxon>
        <taxon>Bacillales</taxon>
        <taxon>Paenibacillaceae</taxon>
        <taxon>Cohnella</taxon>
    </lineage>
</organism>
<evidence type="ECO:0000256" key="4">
    <source>
        <dbReference type="ARBA" id="ARBA00022691"/>
    </source>
</evidence>
<keyword evidence="10" id="KW-1185">Reference proteome</keyword>
<keyword evidence="4" id="KW-0949">S-adenosyl-L-methionine</keyword>
<gene>
    <name evidence="9" type="ORF">H4Q31_00865</name>
</gene>
<dbReference type="PRINTS" id="PR00507">
    <property type="entry name" value="N12N6MTFRASE"/>
</dbReference>
<dbReference type="Gene3D" id="3.40.50.150">
    <property type="entry name" value="Vaccinia Virus protein VP39"/>
    <property type="match status" value="1"/>
</dbReference>
<dbReference type="EC" id="2.1.1.72" evidence="1"/>